<dbReference type="eggNOG" id="ENOG502SWD4">
    <property type="taxonomic scope" value="Eukaryota"/>
</dbReference>
<sequence>PRIAVISANAFHYTMKRKENTFFTTSIYEIERILQEREEEDDPENAKLVQDRLPPEYRSYRDVFSKSAADRLPEHRRYDHKI</sequence>
<evidence type="ECO:0000313" key="2">
    <source>
        <dbReference type="Proteomes" id="UP000054032"/>
    </source>
</evidence>
<accession>W6YJ99</accession>
<dbReference type="OrthoDB" id="3689811at2759"/>
<reference evidence="1 2" key="1">
    <citation type="journal article" date="2013" name="PLoS Genet.">
        <title>Comparative genome structure, secondary metabolite, and effector coding capacity across Cochliobolus pathogens.</title>
        <authorList>
            <person name="Condon B.J."/>
            <person name="Leng Y."/>
            <person name="Wu D."/>
            <person name="Bushley K.E."/>
            <person name="Ohm R.A."/>
            <person name="Otillar R."/>
            <person name="Martin J."/>
            <person name="Schackwitz W."/>
            <person name="Grimwood J."/>
            <person name="MohdZainudin N."/>
            <person name="Xue C."/>
            <person name="Wang R."/>
            <person name="Manning V.A."/>
            <person name="Dhillon B."/>
            <person name="Tu Z.J."/>
            <person name="Steffenson B.J."/>
            <person name="Salamov A."/>
            <person name="Sun H."/>
            <person name="Lowry S."/>
            <person name="LaButti K."/>
            <person name="Han J."/>
            <person name="Copeland A."/>
            <person name="Lindquist E."/>
            <person name="Barry K."/>
            <person name="Schmutz J."/>
            <person name="Baker S.E."/>
            <person name="Ciuffetti L.M."/>
            <person name="Grigoriev I.V."/>
            <person name="Zhong S."/>
            <person name="Turgeon B.G."/>
        </authorList>
    </citation>
    <scope>NUCLEOTIDE SEQUENCE [LARGE SCALE GENOMIC DNA]</scope>
    <source>
        <strain evidence="1 2">ATCC 44560</strain>
    </source>
</reference>
<gene>
    <name evidence="1" type="ORF">COCMIDRAFT_61362</name>
</gene>
<keyword evidence="2" id="KW-1185">Reference proteome</keyword>
<dbReference type="AlphaFoldDB" id="W6YJ99"/>
<proteinExistence type="predicted"/>
<evidence type="ECO:0000313" key="1">
    <source>
        <dbReference type="EMBL" id="EUC39442.1"/>
    </source>
</evidence>
<feature type="non-terminal residue" evidence="1">
    <location>
        <position position="1"/>
    </location>
</feature>
<protein>
    <submittedName>
        <fullName evidence="1">Uncharacterized protein</fullName>
    </submittedName>
</protein>
<dbReference type="HOGENOM" id="CLU_169170_0_0_1"/>
<dbReference type="KEGG" id="bor:COCMIDRAFT_61362"/>
<name>W6YJ99_COCMI</name>
<dbReference type="GeneID" id="19124855"/>
<feature type="non-terminal residue" evidence="1">
    <location>
        <position position="82"/>
    </location>
</feature>
<organism evidence="1 2">
    <name type="scientific">Bipolaris oryzae ATCC 44560</name>
    <dbReference type="NCBI Taxonomy" id="930090"/>
    <lineage>
        <taxon>Eukaryota</taxon>
        <taxon>Fungi</taxon>
        <taxon>Dikarya</taxon>
        <taxon>Ascomycota</taxon>
        <taxon>Pezizomycotina</taxon>
        <taxon>Dothideomycetes</taxon>
        <taxon>Pleosporomycetidae</taxon>
        <taxon>Pleosporales</taxon>
        <taxon>Pleosporineae</taxon>
        <taxon>Pleosporaceae</taxon>
        <taxon>Bipolaris</taxon>
    </lineage>
</organism>
<dbReference type="RefSeq" id="XP_007694039.1">
    <property type="nucleotide sequence ID" value="XM_007695849.1"/>
</dbReference>
<dbReference type="EMBL" id="KI964508">
    <property type="protein sequence ID" value="EUC39442.1"/>
    <property type="molecule type" value="Genomic_DNA"/>
</dbReference>
<dbReference type="Proteomes" id="UP000054032">
    <property type="component" value="Unassembled WGS sequence"/>
</dbReference>